<keyword evidence="7" id="KW-1185">Reference proteome</keyword>
<gene>
    <name evidence="6" type="ORF">G9H61_08760</name>
</gene>
<dbReference type="InterPro" id="IPR036388">
    <property type="entry name" value="WH-like_DNA-bd_sf"/>
</dbReference>
<keyword evidence="2" id="KW-0805">Transcription regulation</keyword>
<evidence type="ECO:0000256" key="1">
    <source>
        <dbReference type="ARBA" id="ARBA00009437"/>
    </source>
</evidence>
<protein>
    <submittedName>
        <fullName evidence="6">LysR family transcriptional regulator</fullName>
    </submittedName>
</protein>
<dbReference type="SUPFAM" id="SSF53850">
    <property type="entry name" value="Periplasmic binding protein-like II"/>
    <property type="match status" value="1"/>
</dbReference>
<dbReference type="SUPFAM" id="SSF46785">
    <property type="entry name" value="Winged helix' DNA-binding domain"/>
    <property type="match status" value="1"/>
</dbReference>
<dbReference type="Pfam" id="PF00126">
    <property type="entry name" value="HTH_1"/>
    <property type="match status" value="1"/>
</dbReference>
<dbReference type="PROSITE" id="PS50931">
    <property type="entry name" value="HTH_LYSR"/>
    <property type="match status" value="1"/>
</dbReference>
<dbReference type="InterPro" id="IPR050950">
    <property type="entry name" value="HTH-type_LysR_regulators"/>
</dbReference>
<dbReference type="PRINTS" id="PR00039">
    <property type="entry name" value="HTHLYSR"/>
</dbReference>
<keyword evidence="4" id="KW-0804">Transcription</keyword>
<sequence length="302" mass="34654">MNIHQLEYVLAVDQFKSFSKAADYCHVTQATLSAMVKKLEEQLDIVIFDRKANPIVLTENGREILVHAQQVVAHANALLASSKAIHSKIEGRVKVGIIPTIASSLMPIILKPILEKYPQLVLEIYEVTTNQLMKNLREGKLDIGILSTPIASNDLETTLLYQEPLHVYGYLDEGRRAIQKEELANQRIFLLQEGHCLRDQIIQWCDLKKNKHLPTNLLFESNTFDTLLNLVDEFQGMTLLPELYLRNLNDQRQMQVLKMEGNSISREVSLCFYRPYAKWNIVKQFSLDIAQLVNHFLKQDAI</sequence>
<feature type="domain" description="HTH lysR-type" evidence="5">
    <location>
        <begin position="1"/>
        <end position="58"/>
    </location>
</feature>
<evidence type="ECO:0000313" key="7">
    <source>
        <dbReference type="Proteomes" id="UP001321186"/>
    </source>
</evidence>
<dbReference type="Pfam" id="PF03466">
    <property type="entry name" value="LysR_substrate"/>
    <property type="match status" value="1"/>
</dbReference>
<comment type="caution">
    <text evidence="6">The sequence shown here is derived from an EMBL/GenBank/DDBJ whole genome shotgun (WGS) entry which is preliminary data.</text>
</comment>
<dbReference type="PANTHER" id="PTHR30419:SF29">
    <property type="entry name" value="LYSR-FAMILY TRANSCRIPTIONAL REGULATOR"/>
    <property type="match status" value="1"/>
</dbReference>
<dbReference type="InterPro" id="IPR036390">
    <property type="entry name" value="WH_DNA-bd_sf"/>
</dbReference>
<comment type="similarity">
    <text evidence="1">Belongs to the LysR transcriptional regulatory family.</text>
</comment>
<dbReference type="Gene3D" id="3.40.190.10">
    <property type="entry name" value="Periplasmic binding protein-like II"/>
    <property type="match status" value="2"/>
</dbReference>
<proteinExistence type="inferred from homology"/>
<evidence type="ECO:0000259" key="5">
    <source>
        <dbReference type="PROSITE" id="PS50931"/>
    </source>
</evidence>
<evidence type="ECO:0000313" key="6">
    <source>
        <dbReference type="EMBL" id="MCZ2475534.1"/>
    </source>
</evidence>
<reference evidence="6 7" key="1">
    <citation type="submission" date="2020-03" db="EMBL/GenBank/DDBJ databases">
        <authorList>
            <person name="Pitt A."/>
            <person name="Hahn M.W."/>
        </authorList>
    </citation>
    <scope>NUCLEOTIDE SEQUENCE [LARGE SCALE GENOMIC DNA]</scope>
    <source>
        <strain evidence="6 7">5A-MARBSE</strain>
    </source>
</reference>
<keyword evidence="3" id="KW-0238">DNA-binding</keyword>
<dbReference type="Proteomes" id="UP001321186">
    <property type="component" value="Unassembled WGS sequence"/>
</dbReference>
<dbReference type="Gene3D" id="1.10.10.10">
    <property type="entry name" value="Winged helix-like DNA-binding domain superfamily/Winged helix DNA-binding domain"/>
    <property type="match status" value="1"/>
</dbReference>
<organism evidence="6 7">
    <name type="scientific">Aquirufa ecclesiirivi</name>
    <dbReference type="NCBI Taxonomy" id="2715124"/>
    <lineage>
        <taxon>Bacteria</taxon>
        <taxon>Pseudomonadati</taxon>
        <taxon>Bacteroidota</taxon>
        <taxon>Cytophagia</taxon>
        <taxon>Cytophagales</taxon>
        <taxon>Flectobacillaceae</taxon>
        <taxon>Aquirufa</taxon>
    </lineage>
</organism>
<evidence type="ECO:0000256" key="4">
    <source>
        <dbReference type="ARBA" id="ARBA00023163"/>
    </source>
</evidence>
<dbReference type="InterPro" id="IPR005119">
    <property type="entry name" value="LysR_subst-bd"/>
</dbReference>
<evidence type="ECO:0000256" key="3">
    <source>
        <dbReference type="ARBA" id="ARBA00023125"/>
    </source>
</evidence>
<dbReference type="EMBL" id="JAANOH010000003">
    <property type="protein sequence ID" value="MCZ2475534.1"/>
    <property type="molecule type" value="Genomic_DNA"/>
</dbReference>
<name>A0ABT4JGX0_9BACT</name>
<dbReference type="PANTHER" id="PTHR30419">
    <property type="entry name" value="HTH-TYPE TRANSCRIPTIONAL REGULATOR YBHD"/>
    <property type="match status" value="1"/>
</dbReference>
<accession>A0ABT4JGX0</accession>
<evidence type="ECO:0000256" key="2">
    <source>
        <dbReference type="ARBA" id="ARBA00023015"/>
    </source>
</evidence>
<dbReference type="InterPro" id="IPR000847">
    <property type="entry name" value="LysR_HTH_N"/>
</dbReference>
<dbReference type="RefSeq" id="WP_269010237.1">
    <property type="nucleotide sequence ID" value="NZ_JAANOH010000003.1"/>
</dbReference>